<dbReference type="Proteomes" id="UP001059844">
    <property type="component" value="Chromosome"/>
</dbReference>
<dbReference type="EMBL" id="CP101751">
    <property type="protein sequence ID" value="UUC46434.1"/>
    <property type="molecule type" value="Genomic_DNA"/>
</dbReference>
<reference evidence="1" key="1">
    <citation type="submission" date="2022-07" db="EMBL/GenBank/DDBJ databases">
        <title>Isolation, identification, and degradation of a PFOSA degrading strain from sewage treatment plant.</title>
        <authorList>
            <person name="Zhang L."/>
            <person name="Huo Y."/>
        </authorList>
    </citation>
    <scope>NUCLEOTIDE SEQUENCE</scope>
    <source>
        <strain evidence="1">C1</strain>
    </source>
</reference>
<evidence type="ECO:0000313" key="2">
    <source>
        <dbReference type="Proteomes" id="UP001059844"/>
    </source>
</evidence>
<dbReference type="RefSeq" id="WP_256552098.1">
    <property type="nucleotide sequence ID" value="NZ_CP101751.1"/>
</dbReference>
<evidence type="ECO:0000313" key="1">
    <source>
        <dbReference type="EMBL" id="UUC46434.1"/>
    </source>
</evidence>
<proteinExistence type="predicted"/>
<name>A0ABY5IUG0_9FLAO</name>
<accession>A0ABY5IUG0</accession>
<keyword evidence="2" id="KW-1185">Reference proteome</keyword>
<organism evidence="1 2">
    <name type="scientific">Flavobacterium cerinum</name>
    <dbReference type="NCBI Taxonomy" id="2502784"/>
    <lineage>
        <taxon>Bacteria</taxon>
        <taxon>Pseudomonadati</taxon>
        <taxon>Bacteroidota</taxon>
        <taxon>Flavobacteriia</taxon>
        <taxon>Flavobacteriales</taxon>
        <taxon>Flavobacteriaceae</taxon>
        <taxon>Flavobacterium</taxon>
    </lineage>
</organism>
<protein>
    <submittedName>
        <fullName evidence="1">Uncharacterized protein</fullName>
    </submittedName>
</protein>
<gene>
    <name evidence="1" type="ORF">NOX80_04335</name>
</gene>
<sequence>MKFEKVNEFAKRTKKSRSTIYIFYNKNNELQEEIKMNGNKRLIPIECVKYFDSEIMFDENKLLWLENQSMRNLIDCLVDKFTIQIMANGVGFLFYSSL</sequence>